<dbReference type="GO" id="GO:0005975">
    <property type="term" value="P:carbohydrate metabolic process"/>
    <property type="evidence" value="ECO:0007669"/>
    <property type="project" value="InterPro"/>
</dbReference>
<dbReference type="InterPro" id="IPR000421">
    <property type="entry name" value="FA58C"/>
</dbReference>
<dbReference type="Pfam" id="PF22633">
    <property type="entry name" value="F5_F8_type_C_2"/>
    <property type="match status" value="1"/>
</dbReference>
<dbReference type="GO" id="GO:0004553">
    <property type="term" value="F:hydrolase activity, hydrolyzing O-glycosyl compounds"/>
    <property type="evidence" value="ECO:0007669"/>
    <property type="project" value="InterPro"/>
</dbReference>
<evidence type="ECO:0000259" key="5">
    <source>
        <dbReference type="PROSITE" id="PS51762"/>
    </source>
</evidence>
<evidence type="ECO:0000256" key="2">
    <source>
        <dbReference type="SAM" id="MobiDB-lite"/>
    </source>
</evidence>
<dbReference type="EMBL" id="FONG01000018">
    <property type="protein sequence ID" value="SFF54760.1"/>
    <property type="molecule type" value="Genomic_DNA"/>
</dbReference>
<dbReference type="PROSITE" id="PS51762">
    <property type="entry name" value="GH16_2"/>
    <property type="match status" value="1"/>
</dbReference>
<dbReference type="RefSeq" id="WP_093716153.1">
    <property type="nucleotide sequence ID" value="NZ_FONG01000018.1"/>
</dbReference>
<dbReference type="STRING" id="380248.SAMN05216251_11897"/>
<dbReference type="OrthoDB" id="9809583at2"/>
<dbReference type="Proteomes" id="UP000199323">
    <property type="component" value="Unassembled WGS sequence"/>
</dbReference>
<comment type="similarity">
    <text evidence="1">Belongs to the glycosyl hydrolase 16 family.</text>
</comment>
<feature type="domain" description="F5/8 type C" evidence="4">
    <location>
        <begin position="339"/>
        <end position="472"/>
    </location>
</feature>
<evidence type="ECO:0000256" key="3">
    <source>
        <dbReference type="SAM" id="SignalP"/>
    </source>
</evidence>
<protein>
    <submittedName>
        <fullName evidence="6">Beta-glucanase, GH16 family</fullName>
    </submittedName>
</protein>
<evidence type="ECO:0000313" key="6">
    <source>
        <dbReference type="EMBL" id="SFF54760.1"/>
    </source>
</evidence>
<dbReference type="InterPro" id="IPR000757">
    <property type="entry name" value="Beta-glucanase-like"/>
</dbReference>
<dbReference type="Pfam" id="PF26113">
    <property type="entry name" value="GH16_XgeA"/>
    <property type="match status" value="1"/>
</dbReference>
<dbReference type="CDD" id="cd02182">
    <property type="entry name" value="GH16_Strep_laminarinase_like"/>
    <property type="match status" value="1"/>
</dbReference>
<reference evidence="6 7" key="1">
    <citation type="submission" date="2016-10" db="EMBL/GenBank/DDBJ databases">
        <authorList>
            <person name="de Groot N.N."/>
        </authorList>
    </citation>
    <scope>NUCLEOTIDE SEQUENCE [LARGE SCALE GENOMIC DNA]</scope>
    <source>
        <strain evidence="6 7">CGMCC 4.3510</strain>
    </source>
</reference>
<dbReference type="Gene3D" id="2.60.120.260">
    <property type="entry name" value="Galactose-binding domain-like"/>
    <property type="match status" value="1"/>
</dbReference>
<dbReference type="SUPFAM" id="SSF49785">
    <property type="entry name" value="Galactose-binding domain-like"/>
    <property type="match status" value="1"/>
</dbReference>
<evidence type="ECO:0000259" key="4">
    <source>
        <dbReference type="PROSITE" id="PS50022"/>
    </source>
</evidence>
<dbReference type="PROSITE" id="PS50022">
    <property type="entry name" value="FA58C_3"/>
    <property type="match status" value="1"/>
</dbReference>
<dbReference type="PANTHER" id="PTHR10963:SF55">
    <property type="entry name" value="GLYCOSIDE HYDROLASE FAMILY 16 PROTEIN"/>
    <property type="match status" value="1"/>
</dbReference>
<dbReference type="PANTHER" id="PTHR10963">
    <property type="entry name" value="GLYCOSYL HYDROLASE-RELATED"/>
    <property type="match status" value="1"/>
</dbReference>
<proteinExistence type="inferred from homology"/>
<feature type="domain" description="GH16" evidence="5">
    <location>
        <begin position="59"/>
        <end position="337"/>
    </location>
</feature>
<dbReference type="InterPro" id="IPR008979">
    <property type="entry name" value="Galactose-bd-like_sf"/>
</dbReference>
<feature type="chain" id="PRO_5011612355" evidence="3">
    <location>
        <begin position="38"/>
        <end position="472"/>
    </location>
</feature>
<dbReference type="InterPro" id="IPR013320">
    <property type="entry name" value="ConA-like_dom_sf"/>
</dbReference>
<gene>
    <name evidence="6" type="ORF">SAMN05216251_11897</name>
</gene>
<name>A0A1I2JLA9_9ACTN</name>
<keyword evidence="3" id="KW-0732">Signal</keyword>
<evidence type="ECO:0000313" key="7">
    <source>
        <dbReference type="Proteomes" id="UP000199323"/>
    </source>
</evidence>
<accession>A0A1I2JLA9</accession>
<evidence type="ECO:0000256" key="1">
    <source>
        <dbReference type="ARBA" id="ARBA00006865"/>
    </source>
</evidence>
<feature type="signal peptide" evidence="3">
    <location>
        <begin position="1"/>
        <end position="37"/>
    </location>
</feature>
<keyword evidence="7" id="KW-1185">Reference proteome</keyword>
<dbReference type="SUPFAM" id="SSF49899">
    <property type="entry name" value="Concanavalin A-like lectins/glucanases"/>
    <property type="match status" value="1"/>
</dbReference>
<dbReference type="AlphaFoldDB" id="A0A1I2JLA9"/>
<feature type="region of interest" description="Disordered" evidence="2">
    <location>
        <begin position="355"/>
        <end position="375"/>
    </location>
</feature>
<dbReference type="InterPro" id="IPR050546">
    <property type="entry name" value="Glycosyl_Hydrlase_16"/>
</dbReference>
<organism evidence="6 7">
    <name type="scientific">Actinacidiphila alni</name>
    <dbReference type="NCBI Taxonomy" id="380248"/>
    <lineage>
        <taxon>Bacteria</taxon>
        <taxon>Bacillati</taxon>
        <taxon>Actinomycetota</taxon>
        <taxon>Actinomycetes</taxon>
        <taxon>Kitasatosporales</taxon>
        <taxon>Streptomycetaceae</taxon>
        <taxon>Actinacidiphila</taxon>
    </lineage>
</organism>
<feature type="compositionally biased region" description="Polar residues" evidence="2">
    <location>
        <begin position="355"/>
        <end position="364"/>
    </location>
</feature>
<sequence>MSTGHAPQHRTRRPRARLALAALAVGALSLAGLTALASPGGAATPTAAAGQKAAAPKAAAPSAVPAPPSGFTTTWSDDFNGASGSGVNTGDWKYDTGPGSSFGTGEIETMTNSTANVFQDGNGHLVLKALHSGSDPRAGWTSGRIETQSSSFGAPPGGVVMMQSSIQQPNLTTANGAGYWPAFWMLGSTLRTGTTWPTSGEVDILEDINARSSVFGTLHCGTNPGGPCNESTGIGSGERACSGCQTGYHTYAVQIDRSVSPEQIRWYLDGNNYFTVNSTQVPADTWTAAVDHPFFIIYDLAMGGGFPDAFGGGPNAATVSGGQMNIDYVAVYNKGPGSTTPPSNGADLALNKTATASSTENAGTPASAAVDGSSTTRWSSAFSDPQWLRVDLGASHAIKQVKLNWEAAYAKAFQIQVSNDGTNWTTCYSTTNGTGGVQTIPVTCTGRYVRVYGTQRATPYGYSLWDVQVFGS</sequence>
<dbReference type="Gene3D" id="2.60.120.200">
    <property type="match status" value="1"/>
</dbReference>